<dbReference type="InterPro" id="IPR000888">
    <property type="entry name" value="RmlC-like"/>
</dbReference>
<dbReference type="Pfam" id="PF00908">
    <property type="entry name" value="dTDP_sugar_isom"/>
    <property type="match status" value="1"/>
</dbReference>
<reference evidence="3 4" key="1">
    <citation type="journal article" date="2019" name="Int. J. Syst. Evol. Microbiol.">
        <title>The Global Catalogue of Microorganisms (GCM) 10K type strain sequencing project: providing services to taxonomists for standard genome sequencing and annotation.</title>
        <authorList>
            <consortium name="The Broad Institute Genomics Platform"/>
            <consortium name="The Broad Institute Genome Sequencing Center for Infectious Disease"/>
            <person name="Wu L."/>
            <person name="Ma J."/>
        </authorList>
    </citation>
    <scope>NUCLEOTIDE SEQUENCE [LARGE SCALE GENOMIC DNA]</scope>
    <source>
        <strain evidence="3 4">JCM 12696</strain>
    </source>
</reference>
<keyword evidence="2" id="KW-0413">Isomerase</keyword>
<evidence type="ECO:0000256" key="2">
    <source>
        <dbReference type="ARBA" id="ARBA00023235"/>
    </source>
</evidence>
<dbReference type="EMBL" id="BAAAKV010000005">
    <property type="protein sequence ID" value="GAA1154762.1"/>
    <property type="molecule type" value="Genomic_DNA"/>
</dbReference>
<dbReference type="InterPro" id="IPR011051">
    <property type="entry name" value="RmlC_Cupin_sf"/>
</dbReference>
<comment type="caution">
    <text evidence="3">The sequence shown here is derived from an EMBL/GenBank/DDBJ whole genome shotgun (WGS) entry which is preliminary data.</text>
</comment>
<dbReference type="Proteomes" id="UP001501371">
    <property type="component" value="Unassembled WGS sequence"/>
</dbReference>
<keyword evidence="4" id="KW-1185">Reference proteome</keyword>
<proteinExistence type="inferred from homology"/>
<evidence type="ECO:0000313" key="3">
    <source>
        <dbReference type="EMBL" id="GAA1154762.1"/>
    </source>
</evidence>
<gene>
    <name evidence="3" type="ORF">GCM10009654_07860</name>
</gene>
<dbReference type="InterPro" id="IPR014710">
    <property type="entry name" value="RmlC-like_jellyroll"/>
</dbReference>
<accession>A0ABN1UJF4</accession>
<sequence length="215" mass="23543">MDMSADTSTDMSAVRIDGLSLPNACRITPVRHADRRGFFYEAFRSDAVTEAIGYPFRVRQFHCSVSRRGTIRGIHGTLLPPGQEKLVTCVRGEIMDVAVDLRLGSPTFGRYEMLHQVAGNGVSLYLADGFGHAFLALTDDACVTFLCSEEYRHGTMLHVNALDPDIAIPWDLTGAPVMSDKDAAAPTLAQAADRGLLPSYEECLAHYEARRHQAA</sequence>
<protein>
    <submittedName>
        <fullName evidence="3">dTDP-4-dehydrorhamnose 3,5-epimerase family protein</fullName>
    </submittedName>
</protein>
<comment type="similarity">
    <text evidence="1">Belongs to the dTDP-4-dehydrorhamnose 3,5-epimerase family.</text>
</comment>
<dbReference type="PANTHER" id="PTHR21047:SF2">
    <property type="entry name" value="THYMIDINE DIPHOSPHO-4-KETO-RHAMNOSE 3,5-EPIMERASE"/>
    <property type="match status" value="1"/>
</dbReference>
<evidence type="ECO:0000313" key="4">
    <source>
        <dbReference type="Proteomes" id="UP001501371"/>
    </source>
</evidence>
<dbReference type="SUPFAM" id="SSF51182">
    <property type="entry name" value="RmlC-like cupins"/>
    <property type="match status" value="1"/>
</dbReference>
<organism evidence="3 4">
    <name type="scientific">Streptomyces hebeiensis</name>
    <dbReference type="NCBI Taxonomy" id="229486"/>
    <lineage>
        <taxon>Bacteria</taxon>
        <taxon>Bacillati</taxon>
        <taxon>Actinomycetota</taxon>
        <taxon>Actinomycetes</taxon>
        <taxon>Kitasatosporales</taxon>
        <taxon>Streptomycetaceae</taxon>
        <taxon>Streptomyces</taxon>
    </lineage>
</organism>
<dbReference type="CDD" id="cd00438">
    <property type="entry name" value="cupin_RmlC"/>
    <property type="match status" value="1"/>
</dbReference>
<name>A0ABN1UJF4_9ACTN</name>
<evidence type="ECO:0000256" key="1">
    <source>
        <dbReference type="ARBA" id="ARBA00010154"/>
    </source>
</evidence>
<dbReference type="Gene3D" id="2.60.120.10">
    <property type="entry name" value="Jelly Rolls"/>
    <property type="match status" value="1"/>
</dbReference>
<dbReference type="PANTHER" id="PTHR21047">
    <property type="entry name" value="DTDP-6-DEOXY-D-GLUCOSE-3,5 EPIMERASE"/>
    <property type="match status" value="1"/>
</dbReference>